<evidence type="ECO:0000256" key="4">
    <source>
        <dbReference type="ARBA" id="ARBA00022597"/>
    </source>
</evidence>
<dbReference type="PROSITE" id="PS00211">
    <property type="entry name" value="ABC_TRANSPORTER_1"/>
    <property type="match status" value="1"/>
</dbReference>
<keyword evidence="8" id="KW-1278">Translocase</keyword>
<dbReference type="InterPro" id="IPR003439">
    <property type="entry name" value="ABC_transporter-like_ATP-bd"/>
</dbReference>
<dbReference type="FunFam" id="3.40.50.300:FF:000127">
    <property type="entry name" value="Ribose import ATP-binding protein RbsA"/>
    <property type="match status" value="1"/>
</dbReference>
<dbReference type="InterPro" id="IPR027417">
    <property type="entry name" value="P-loop_NTPase"/>
</dbReference>
<evidence type="ECO:0000256" key="9">
    <source>
        <dbReference type="ARBA" id="ARBA00023136"/>
    </source>
</evidence>
<dbReference type="InterPro" id="IPR050107">
    <property type="entry name" value="ABC_carbohydrate_import_ATPase"/>
</dbReference>
<keyword evidence="7" id="KW-0067">ATP-binding</keyword>
<dbReference type="CDD" id="cd03215">
    <property type="entry name" value="ABC_Carb_Monos_II"/>
    <property type="match status" value="1"/>
</dbReference>
<feature type="domain" description="ABC transporter" evidence="10">
    <location>
        <begin position="16"/>
        <end position="252"/>
    </location>
</feature>
<dbReference type="KEGG" id="sna:Snas_3699"/>
<feature type="domain" description="ABC transporter" evidence="10">
    <location>
        <begin position="260"/>
        <end position="507"/>
    </location>
</feature>
<dbReference type="eggNOG" id="COG1129">
    <property type="taxonomic scope" value="Bacteria"/>
</dbReference>
<evidence type="ECO:0000256" key="6">
    <source>
        <dbReference type="ARBA" id="ARBA00022741"/>
    </source>
</evidence>
<dbReference type="RefSeq" id="WP_013018927.1">
    <property type="nucleotide sequence ID" value="NC_013947.1"/>
</dbReference>
<dbReference type="PROSITE" id="PS50893">
    <property type="entry name" value="ABC_TRANSPORTER_2"/>
    <property type="match status" value="2"/>
</dbReference>
<reference evidence="11 12" key="1">
    <citation type="journal article" date="2009" name="Stand. Genomic Sci.">
        <title>Complete genome sequence of Stackebrandtia nassauensis type strain (LLR-40K-21).</title>
        <authorList>
            <person name="Munk C."/>
            <person name="Lapidus A."/>
            <person name="Copeland A."/>
            <person name="Jando M."/>
            <person name="Mayilraj S."/>
            <person name="Glavina Del Rio T."/>
            <person name="Nolan M."/>
            <person name="Chen F."/>
            <person name="Lucas S."/>
            <person name="Tice H."/>
            <person name="Cheng J.F."/>
            <person name="Han C."/>
            <person name="Detter J.C."/>
            <person name="Bruce D."/>
            <person name="Goodwin L."/>
            <person name="Chain P."/>
            <person name="Pitluck S."/>
            <person name="Goker M."/>
            <person name="Ovchinikova G."/>
            <person name="Pati A."/>
            <person name="Ivanova N."/>
            <person name="Mavromatis K."/>
            <person name="Chen A."/>
            <person name="Palaniappan K."/>
            <person name="Land M."/>
            <person name="Hauser L."/>
            <person name="Chang Y.J."/>
            <person name="Jeffries C.D."/>
            <person name="Bristow J."/>
            <person name="Eisen J.A."/>
            <person name="Markowitz V."/>
            <person name="Hugenholtz P."/>
            <person name="Kyrpides N.C."/>
            <person name="Klenk H.P."/>
        </authorList>
    </citation>
    <scope>NUCLEOTIDE SEQUENCE [LARGE SCALE GENOMIC DNA]</scope>
    <source>
        <strain evidence="12">DSM 44728 / CIP 108903 / NRRL B-16338 / NBRC 102104 / LLR-40K-21</strain>
    </source>
</reference>
<dbReference type="InterPro" id="IPR017871">
    <property type="entry name" value="ABC_transporter-like_CS"/>
</dbReference>
<dbReference type="GO" id="GO:0005524">
    <property type="term" value="F:ATP binding"/>
    <property type="evidence" value="ECO:0007669"/>
    <property type="project" value="UniProtKB-KW"/>
</dbReference>
<dbReference type="Gene3D" id="3.40.50.300">
    <property type="entry name" value="P-loop containing nucleotide triphosphate hydrolases"/>
    <property type="match status" value="2"/>
</dbReference>
<evidence type="ECO:0000313" key="11">
    <source>
        <dbReference type="EMBL" id="ADD43356.1"/>
    </source>
</evidence>
<keyword evidence="9" id="KW-0472">Membrane</keyword>
<evidence type="ECO:0000256" key="1">
    <source>
        <dbReference type="ARBA" id="ARBA00004202"/>
    </source>
</evidence>
<keyword evidence="5" id="KW-0677">Repeat</keyword>
<dbReference type="GO" id="GO:0016887">
    <property type="term" value="F:ATP hydrolysis activity"/>
    <property type="evidence" value="ECO:0007669"/>
    <property type="project" value="InterPro"/>
</dbReference>
<keyword evidence="12" id="KW-1185">Reference proteome</keyword>
<dbReference type="EMBL" id="CP001778">
    <property type="protein sequence ID" value="ADD43356.1"/>
    <property type="molecule type" value="Genomic_DNA"/>
</dbReference>
<gene>
    <name evidence="11" type="ordered locus">Snas_3699</name>
</gene>
<dbReference type="Proteomes" id="UP000000844">
    <property type="component" value="Chromosome"/>
</dbReference>
<sequence>MTTRPPGDPHDEPPLLELRDVSKTFGSIVALKSARLRVERGSIHALVGENGAGKSTLVKIVAGLHQRDDGSFRLDGEAVDFSSTAQSKAAGIAVIYQEPTLFPDLSVMENIFMGRQPLTRWRRVDRAAMRRRTRDLFQRLGVAIDPDRPAMGLSIADQQIIEIAKAISLDARLLIMDEPTAALSGIEVDRLFTIARALRDEGRGLVFISHRFNEIFDLCDRITVMRDGSYVATHDAADVTAAEVVNLMVGRPVETLYPKTEGGDVGEVVLRVDGLSRRGTFTDVSLTVRSGEIVGMAGLVGAGRSEVARAVFGVDDYDSGAVTVAGTPLRRGNPRAAIRAGLAFVPEDRRREGLLVEESVGRNIALVLRRKLANWGLIRRRDEDALAAGWARTLQITARDLDVAAGTLSGGNQQKAVIAKWMATDPRVLIIDEPTRGIDVGTKTEVHRLLDELAGRGLAILMISSDLPEILGMSDRVYVMSEGRITRELARDEATGEAVMTAATTLEAVR</sequence>
<dbReference type="CDD" id="cd03216">
    <property type="entry name" value="ABC_Carb_Monos_I"/>
    <property type="match status" value="1"/>
</dbReference>
<dbReference type="SUPFAM" id="SSF52540">
    <property type="entry name" value="P-loop containing nucleoside triphosphate hydrolases"/>
    <property type="match status" value="2"/>
</dbReference>
<comment type="subcellular location">
    <subcellularLocation>
        <location evidence="1">Cell membrane</location>
        <topology evidence="1">Peripheral membrane protein</topology>
    </subcellularLocation>
</comment>
<dbReference type="HOGENOM" id="CLU_000604_92_3_11"/>
<evidence type="ECO:0000259" key="10">
    <source>
        <dbReference type="PROSITE" id="PS50893"/>
    </source>
</evidence>
<dbReference type="Pfam" id="PF00005">
    <property type="entry name" value="ABC_tran"/>
    <property type="match status" value="2"/>
</dbReference>
<dbReference type="OrthoDB" id="39350at2"/>
<evidence type="ECO:0000256" key="7">
    <source>
        <dbReference type="ARBA" id="ARBA00022840"/>
    </source>
</evidence>
<evidence type="ECO:0000256" key="8">
    <source>
        <dbReference type="ARBA" id="ARBA00022967"/>
    </source>
</evidence>
<dbReference type="InterPro" id="IPR003593">
    <property type="entry name" value="AAA+_ATPase"/>
</dbReference>
<keyword evidence="4" id="KW-0762">Sugar transport</keyword>
<dbReference type="PANTHER" id="PTHR43790">
    <property type="entry name" value="CARBOHYDRATE TRANSPORT ATP-BINDING PROTEIN MG119-RELATED"/>
    <property type="match status" value="1"/>
</dbReference>
<organism evidence="11 12">
    <name type="scientific">Stackebrandtia nassauensis (strain DSM 44728 / CIP 108903 / NRRL B-16338 / NBRC 102104 / LLR-40K-21)</name>
    <dbReference type="NCBI Taxonomy" id="446470"/>
    <lineage>
        <taxon>Bacteria</taxon>
        <taxon>Bacillati</taxon>
        <taxon>Actinomycetota</taxon>
        <taxon>Actinomycetes</taxon>
        <taxon>Glycomycetales</taxon>
        <taxon>Glycomycetaceae</taxon>
        <taxon>Stackebrandtia</taxon>
    </lineage>
</organism>
<dbReference type="STRING" id="446470.Snas_3699"/>
<dbReference type="PANTHER" id="PTHR43790:SF3">
    <property type="entry name" value="D-ALLOSE IMPORT ATP-BINDING PROTEIN ALSA-RELATED"/>
    <property type="match status" value="1"/>
</dbReference>
<accession>D3PXM6</accession>
<proteinExistence type="predicted"/>
<evidence type="ECO:0000256" key="5">
    <source>
        <dbReference type="ARBA" id="ARBA00022737"/>
    </source>
</evidence>
<dbReference type="GO" id="GO:0005886">
    <property type="term" value="C:plasma membrane"/>
    <property type="evidence" value="ECO:0007669"/>
    <property type="project" value="UniProtKB-SubCell"/>
</dbReference>
<protein>
    <submittedName>
        <fullName evidence="11">ABC transporter related protein</fullName>
    </submittedName>
</protein>
<name>D3PXM6_STANL</name>
<evidence type="ECO:0000256" key="2">
    <source>
        <dbReference type="ARBA" id="ARBA00022448"/>
    </source>
</evidence>
<dbReference type="AlphaFoldDB" id="D3PXM6"/>
<keyword evidence="3" id="KW-1003">Cell membrane</keyword>
<evidence type="ECO:0000256" key="3">
    <source>
        <dbReference type="ARBA" id="ARBA00022475"/>
    </source>
</evidence>
<keyword evidence="6" id="KW-0547">Nucleotide-binding</keyword>
<dbReference type="SMART" id="SM00382">
    <property type="entry name" value="AAA"/>
    <property type="match status" value="2"/>
</dbReference>
<evidence type="ECO:0000313" key="12">
    <source>
        <dbReference type="Proteomes" id="UP000000844"/>
    </source>
</evidence>
<keyword evidence="2" id="KW-0813">Transport</keyword>